<keyword evidence="4" id="KW-0472">Membrane</keyword>
<evidence type="ECO:0000313" key="5">
    <source>
        <dbReference type="EMBL" id="CAH3176362.1"/>
    </source>
</evidence>
<evidence type="ECO:0000256" key="4">
    <source>
        <dbReference type="SAM" id="Phobius"/>
    </source>
</evidence>
<accession>A0ABN8RGC7</accession>
<dbReference type="PANTHER" id="PTHR10117:SF54">
    <property type="entry name" value="TRANSIENT RECEPTOR POTENTIAL-GAMMA PROTEIN"/>
    <property type="match status" value="1"/>
</dbReference>
<keyword evidence="4" id="KW-0812">Transmembrane</keyword>
<feature type="transmembrane region" description="Helical" evidence="4">
    <location>
        <begin position="653"/>
        <end position="673"/>
    </location>
</feature>
<dbReference type="PANTHER" id="PTHR10117">
    <property type="entry name" value="TRANSIENT RECEPTOR POTENTIAL CHANNEL"/>
    <property type="match status" value="1"/>
</dbReference>
<evidence type="ECO:0000256" key="1">
    <source>
        <dbReference type="ARBA" id="ARBA00022448"/>
    </source>
</evidence>
<feature type="transmembrane region" description="Helical" evidence="4">
    <location>
        <begin position="374"/>
        <end position="402"/>
    </location>
</feature>
<keyword evidence="4" id="KW-1133">Transmembrane helix</keyword>
<dbReference type="InterPro" id="IPR002153">
    <property type="entry name" value="TRPC_channel"/>
</dbReference>
<comment type="caution">
    <text evidence="5">The sequence shown here is derived from an EMBL/GenBank/DDBJ whole genome shotgun (WGS) entry which is preliminary data.</text>
</comment>
<keyword evidence="1" id="KW-0813">Transport</keyword>
<evidence type="ECO:0000256" key="3">
    <source>
        <dbReference type="ARBA" id="ARBA00023303"/>
    </source>
</evidence>
<feature type="transmembrane region" description="Helical" evidence="4">
    <location>
        <begin position="576"/>
        <end position="595"/>
    </location>
</feature>
<reference evidence="5 6" key="1">
    <citation type="submission" date="2022-05" db="EMBL/GenBank/DDBJ databases">
        <authorList>
            <consortium name="Genoscope - CEA"/>
            <person name="William W."/>
        </authorList>
    </citation>
    <scope>NUCLEOTIDE SEQUENCE [LARGE SCALE GENOMIC DNA]</scope>
</reference>
<keyword evidence="3" id="KW-0407">Ion channel</keyword>
<keyword evidence="2" id="KW-0406">Ion transport</keyword>
<evidence type="ECO:0000313" key="6">
    <source>
        <dbReference type="Proteomes" id="UP001159427"/>
    </source>
</evidence>
<feature type="transmembrane region" description="Helical" evidence="4">
    <location>
        <begin position="538"/>
        <end position="555"/>
    </location>
</feature>
<proteinExistence type="predicted"/>
<feature type="transmembrane region" description="Helical" evidence="4">
    <location>
        <begin position="492"/>
        <end position="518"/>
    </location>
</feature>
<feature type="transmembrane region" description="Helical" evidence="4">
    <location>
        <begin position="422"/>
        <end position="439"/>
    </location>
</feature>
<organism evidence="5 6">
    <name type="scientific">Porites evermanni</name>
    <dbReference type="NCBI Taxonomy" id="104178"/>
    <lineage>
        <taxon>Eukaryota</taxon>
        <taxon>Metazoa</taxon>
        <taxon>Cnidaria</taxon>
        <taxon>Anthozoa</taxon>
        <taxon>Hexacorallia</taxon>
        <taxon>Scleractinia</taxon>
        <taxon>Fungiina</taxon>
        <taxon>Poritidae</taxon>
        <taxon>Porites</taxon>
    </lineage>
</organism>
<gene>
    <name evidence="5" type="ORF">PEVE_00010613</name>
</gene>
<sequence>MVEGARQLSPKELLVYEALKNAATIKDINSLMSEDEVNYKLVDDYLFRENTSKTLAGLTMQKALGGWPRNRKKVVQLLKIQIQKGADFLRTLAVESKSQAPRDRLKILLEIIFSESIVPLEPEPDAGNNNNLNLEEIAAKATENTGFLWAIDGVYHYYCHKKNQNSVPAAPSGQYKTLEIKRKELLLHKIEADPYFRSLTWLLETSFLPKGDKDAPNPKSRYQYQSLPGSEELNDDDIILGTLRLVSDIRDEIPATDSYLKREYQHLSDQSEEFAVALIDEVQDEKDLSAVIMMDDKFSGEDAFKDSLTWTREENVSLIQRAINLRCKAFVVSKNCQHLLKKVVFGQSLYRLWDNAGVMTDTGMLSLLTLLGKVILSFFCATFMTFLAVPVYVVLSLVSWCLNIKWSACRCFELLERPCQRFLLELWWFIGFLSLIIITSSEKNFRSQRLPSGLSLPDILVFVFVVTFSLRRLICFWRYLFTIPRYRRNWRLILPEFLTFVECASLLCFTTAFSLWITRWNDLDGWRPSDEDYQLDDVFYSLASLLSFFRLAHYLKAHHTLGTLNLSLYMMITKDVLYFAIIFVMLLYITFATALEKMYSYFVVDSGKNATHPLASYTRTYDNLLWAMLGSDEREESEIKDTRYAYIKKWEEIYIVMFIVSAVIVAFNMLVATMNHTYENIMRNVDKEYVFSRTRMWMEYIAKDRSSLPPPLNLADIKCLCTVMHSARNKAFQEDRFKEKQKERISIIKRLVFRYLLRSLGLNNSEYSHDILIQSQSSACQSPFVV</sequence>
<evidence type="ECO:0000256" key="2">
    <source>
        <dbReference type="ARBA" id="ARBA00023065"/>
    </source>
</evidence>
<dbReference type="Proteomes" id="UP001159427">
    <property type="component" value="Unassembled WGS sequence"/>
</dbReference>
<dbReference type="EMBL" id="CALNXI010001755">
    <property type="protein sequence ID" value="CAH3176362.1"/>
    <property type="molecule type" value="Genomic_DNA"/>
</dbReference>
<keyword evidence="6" id="KW-1185">Reference proteome</keyword>
<name>A0ABN8RGC7_9CNID</name>
<protein>
    <submittedName>
        <fullName evidence="5">Uncharacterized protein</fullName>
    </submittedName>
</protein>
<feature type="transmembrane region" description="Helical" evidence="4">
    <location>
        <begin position="459"/>
        <end position="480"/>
    </location>
</feature>